<name>A0A6N7C5M0_9GAMM</name>
<dbReference type="AlphaFoldDB" id="A0A6N7C5M0"/>
<organism evidence="1 2">
    <name type="scientific">Psychrobacter nivimaris</name>
    <dbReference type="NCBI Taxonomy" id="281738"/>
    <lineage>
        <taxon>Bacteria</taxon>
        <taxon>Pseudomonadati</taxon>
        <taxon>Pseudomonadota</taxon>
        <taxon>Gammaproteobacteria</taxon>
        <taxon>Moraxellales</taxon>
        <taxon>Moraxellaceae</taxon>
        <taxon>Psychrobacter</taxon>
    </lineage>
</organism>
<evidence type="ECO:0000313" key="2">
    <source>
        <dbReference type="Proteomes" id="UP000471465"/>
    </source>
</evidence>
<accession>A0A6N7C5M0</accession>
<evidence type="ECO:0000313" key="1">
    <source>
        <dbReference type="EMBL" id="KAF0569990.1"/>
    </source>
</evidence>
<dbReference type="EMBL" id="VZIZ01000003">
    <property type="protein sequence ID" value="KAF0569990.1"/>
    <property type="molecule type" value="Genomic_DNA"/>
</dbReference>
<gene>
    <name evidence="1" type="ORF">FQV37_1528</name>
</gene>
<protein>
    <submittedName>
        <fullName evidence="1">Uncharacterized protein</fullName>
    </submittedName>
</protein>
<keyword evidence="2" id="KW-1185">Reference proteome</keyword>
<sequence>MSNILFIKKANSILQPFELANQKLKTALFEQGLNAIDGYGESHNGK</sequence>
<comment type="caution">
    <text evidence="1">The sequence shown here is derived from an EMBL/GenBank/DDBJ whole genome shotgun (WGS) entry which is preliminary data.</text>
</comment>
<proteinExistence type="predicted"/>
<dbReference type="Proteomes" id="UP000471465">
    <property type="component" value="Unassembled WGS sequence"/>
</dbReference>
<reference evidence="1 2" key="1">
    <citation type="submission" date="2019-09" db="EMBL/GenBank/DDBJ databases">
        <title>Draft genome sequence of Psychrobacter nivimaris LAMA 639, in search for biotechnological relevant genes.</title>
        <authorList>
            <person name="Lima A.O.S."/>
            <person name="Staloch B.E.K."/>
            <person name="Freitas R.C."/>
            <person name="Niero H."/>
            <person name="Silva M.A.C."/>
        </authorList>
    </citation>
    <scope>NUCLEOTIDE SEQUENCE [LARGE SCALE GENOMIC DNA]</scope>
    <source>
        <strain evidence="1 2">LAMA 639</strain>
    </source>
</reference>